<feature type="compositionally biased region" description="Polar residues" evidence="1">
    <location>
        <begin position="30"/>
        <end position="40"/>
    </location>
</feature>
<proteinExistence type="predicted"/>
<organism evidence="2 3">
    <name type="scientific">Agrocybe chaxingu</name>
    <dbReference type="NCBI Taxonomy" id="84603"/>
    <lineage>
        <taxon>Eukaryota</taxon>
        <taxon>Fungi</taxon>
        <taxon>Dikarya</taxon>
        <taxon>Basidiomycota</taxon>
        <taxon>Agaricomycotina</taxon>
        <taxon>Agaricomycetes</taxon>
        <taxon>Agaricomycetidae</taxon>
        <taxon>Agaricales</taxon>
        <taxon>Agaricineae</taxon>
        <taxon>Strophariaceae</taxon>
        <taxon>Agrocybe</taxon>
    </lineage>
</organism>
<protein>
    <submittedName>
        <fullName evidence="2">Uncharacterized protein</fullName>
    </submittedName>
</protein>
<name>A0A9W8JNH7_9AGAR</name>
<feature type="compositionally biased region" description="Acidic residues" evidence="1">
    <location>
        <begin position="9"/>
        <end position="28"/>
    </location>
</feature>
<accession>A0A9W8JNH7</accession>
<gene>
    <name evidence="2" type="ORF">NLJ89_g12336</name>
</gene>
<keyword evidence="3" id="KW-1185">Reference proteome</keyword>
<dbReference type="EMBL" id="JANKHO010004027">
    <property type="protein sequence ID" value="KAJ3479318.1"/>
    <property type="molecule type" value="Genomic_DNA"/>
</dbReference>
<evidence type="ECO:0000313" key="3">
    <source>
        <dbReference type="Proteomes" id="UP001148786"/>
    </source>
</evidence>
<evidence type="ECO:0000256" key="1">
    <source>
        <dbReference type="SAM" id="MobiDB-lite"/>
    </source>
</evidence>
<reference evidence="2" key="1">
    <citation type="submission" date="2022-07" db="EMBL/GenBank/DDBJ databases">
        <title>Genome Sequence of Agrocybe chaxingu.</title>
        <authorList>
            <person name="Buettner E."/>
        </authorList>
    </citation>
    <scope>NUCLEOTIDE SEQUENCE</scope>
    <source>
        <strain evidence="2">MP-N11</strain>
    </source>
</reference>
<feature type="region of interest" description="Disordered" evidence="1">
    <location>
        <begin position="1"/>
        <end position="40"/>
    </location>
</feature>
<evidence type="ECO:0000313" key="2">
    <source>
        <dbReference type="EMBL" id="KAJ3479318.1"/>
    </source>
</evidence>
<dbReference type="Proteomes" id="UP001148786">
    <property type="component" value="Unassembled WGS sequence"/>
</dbReference>
<dbReference type="AlphaFoldDB" id="A0A9W8JNH7"/>
<comment type="caution">
    <text evidence="2">The sequence shown here is derived from an EMBL/GenBank/DDBJ whole genome shotgun (WGS) entry which is preliminary data.</text>
</comment>
<sequence>MLELAPGFGEDDDEAGAEDEEAGAEEDPTTARNTSSGGTFSPSVRCSFAIFRRFSRSVNEREFGPFFCRVEGEEGMSMSSAAIVGDIGGWSKEESAEVKEDEGWEYADAEYDETLNRLGRREGWWCVMVECVIVEPELEELDEEVCLLAVMLNVEDTGDSGFFSADGLTFAGALQMPFSESSVFKPKPPSSVVKGP</sequence>